<dbReference type="SUPFAM" id="SSF52540">
    <property type="entry name" value="P-loop containing nucleoside triphosphate hydrolases"/>
    <property type="match status" value="1"/>
</dbReference>
<sequence length="259" mass="29533">MVRKNPDESENRGTSVLRARLFLIKLFCYKNQVSFVELFPKVHTACRSSFSPSLRDLSEADRLFRNIGPKTALAGSFMKIYDEEKLEPLPEIALVGRTSVGKSSLINALLNQKKLARTSKRPGHTRHINLFNVGSRFHIVDLPGYGYVERVGPVREFQNWVCYRLKSVCLLIDGEVGIKINDLVAIEMLEEFNTPFEIVLTKMDKVSKDSWMLVASNIQQRVDKLSNICYPHVFPISVKDKTGLSELRYFLGLNVGIFY</sequence>
<dbReference type="EMBL" id="DS469699">
    <property type="protein sequence ID" value="EDO35427.1"/>
    <property type="molecule type" value="Genomic_DNA"/>
</dbReference>
<protein>
    <recommendedName>
        <fullName evidence="3">GTP-binding protein 8</fullName>
    </recommendedName>
</protein>
<dbReference type="eggNOG" id="KOG2486">
    <property type="taxonomic scope" value="Eukaryota"/>
</dbReference>
<gene>
    <name evidence="9" type="ORF">NEMVEDRAFT_v1g214164</name>
</gene>
<keyword evidence="6" id="KW-0460">Magnesium</keyword>
<dbReference type="Gene3D" id="3.40.50.300">
    <property type="entry name" value="P-loop containing nucleotide triphosphate hydrolases"/>
    <property type="match status" value="1"/>
</dbReference>
<name>A7SLL1_NEMVE</name>
<keyword evidence="4" id="KW-0479">Metal-binding</keyword>
<dbReference type="Pfam" id="PF01926">
    <property type="entry name" value="MMR_HSR1"/>
    <property type="match status" value="1"/>
</dbReference>
<evidence type="ECO:0000313" key="10">
    <source>
        <dbReference type="Proteomes" id="UP000001593"/>
    </source>
</evidence>
<dbReference type="InterPro" id="IPR022812">
    <property type="entry name" value="Dynamin"/>
</dbReference>
<dbReference type="InterPro" id="IPR019987">
    <property type="entry name" value="GTP-bd_ribosome_bio_YsxC"/>
</dbReference>
<dbReference type="OMA" id="HTRHINL"/>
<dbReference type="PROSITE" id="PS51706">
    <property type="entry name" value="G_ENGB"/>
    <property type="match status" value="1"/>
</dbReference>
<dbReference type="GO" id="GO:0046872">
    <property type="term" value="F:metal ion binding"/>
    <property type="evidence" value="ECO:0007669"/>
    <property type="project" value="UniProtKB-KW"/>
</dbReference>
<dbReference type="InterPro" id="IPR006073">
    <property type="entry name" value="GTP-bd"/>
</dbReference>
<evidence type="ECO:0000256" key="6">
    <source>
        <dbReference type="ARBA" id="ARBA00022842"/>
    </source>
</evidence>
<keyword evidence="5" id="KW-0547">Nucleotide-binding</keyword>
<dbReference type="CDD" id="cd01876">
    <property type="entry name" value="YihA_EngB"/>
    <property type="match status" value="1"/>
</dbReference>
<dbReference type="PhylomeDB" id="A7SLL1"/>
<dbReference type="InterPro" id="IPR027417">
    <property type="entry name" value="P-loop_NTPase"/>
</dbReference>
<dbReference type="HOGENOM" id="CLU_1074802_0_0_1"/>
<comment type="cofactor">
    <cofactor evidence="1">
        <name>Mg(2+)</name>
        <dbReference type="ChEBI" id="CHEBI:18420"/>
    </cofactor>
</comment>
<evidence type="ECO:0000259" key="8">
    <source>
        <dbReference type="PROSITE" id="PS51706"/>
    </source>
</evidence>
<proteinExistence type="inferred from homology"/>
<dbReference type="Proteomes" id="UP000001593">
    <property type="component" value="Unassembled WGS sequence"/>
</dbReference>
<evidence type="ECO:0000256" key="1">
    <source>
        <dbReference type="ARBA" id="ARBA00001946"/>
    </source>
</evidence>
<dbReference type="STRING" id="45351.A7SLL1"/>
<dbReference type="PRINTS" id="PR00195">
    <property type="entry name" value="DYNAMIN"/>
</dbReference>
<dbReference type="PANTHER" id="PTHR46498">
    <property type="entry name" value="GTP-BINDING PROTEIN 8"/>
    <property type="match status" value="1"/>
</dbReference>
<evidence type="ECO:0000313" key="9">
    <source>
        <dbReference type="EMBL" id="EDO35427.1"/>
    </source>
</evidence>
<keyword evidence="10" id="KW-1185">Reference proteome</keyword>
<dbReference type="GO" id="GO:0005525">
    <property type="term" value="F:GTP binding"/>
    <property type="evidence" value="ECO:0007669"/>
    <property type="project" value="UniProtKB-KW"/>
</dbReference>
<dbReference type="InterPro" id="IPR052279">
    <property type="entry name" value="EngB_GTPase"/>
</dbReference>
<evidence type="ECO:0000256" key="4">
    <source>
        <dbReference type="ARBA" id="ARBA00022723"/>
    </source>
</evidence>
<dbReference type="InParanoid" id="A7SLL1"/>
<evidence type="ECO:0000256" key="5">
    <source>
        <dbReference type="ARBA" id="ARBA00022741"/>
    </source>
</evidence>
<evidence type="ECO:0000256" key="2">
    <source>
        <dbReference type="ARBA" id="ARBA00009638"/>
    </source>
</evidence>
<dbReference type="GO" id="GO:0005739">
    <property type="term" value="C:mitochondrion"/>
    <property type="evidence" value="ECO:0000318"/>
    <property type="project" value="GO_Central"/>
</dbReference>
<evidence type="ECO:0000256" key="3">
    <source>
        <dbReference type="ARBA" id="ARBA00015370"/>
    </source>
</evidence>
<evidence type="ECO:0000256" key="7">
    <source>
        <dbReference type="ARBA" id="ARBA00023134"/>
    </source>
</evidence>
<dbReference type="PANTHER" id="PTHR46498:SF1">
    <property type="entry name" value="GTP-BINDING PROTEIN 8"/>
    <property type="match status" value="1"/>
</dbReference>
<dbReference type="InterPro" id="IPR030393">
    <property type="entry name" value="G_ENGB_dom"/>
</dbReference>
<dbReference type="AlphaFoldDB" id="A7SLL1"/>
<dbReference type="FunFam" id="3.40.50.300:FF:000857">
    <property type="entry name" value="GTP-binding protein 8 isoform X1"/>
    <property type="match status" value="1"/>
</dbReference>
<keyword evidence="7" id="KW-0342">GTP-binding</keyword>
<feature type="domain" description="EngB-type G" evidence="8">
    <location>
        <begin position="88"/>
        <end position="257"/>
    </location>
</feature>
<accession>A7SLL1</accession>
<dbReference type="NCBIfam" id="TIGR03598">
    <property type="entry name" value="GTPase_YsxC"/>
    <property type="match status" value="1"/>
</dbReference>
<comment type="similarity">
    <text evidence="2">Belongs to the TRAFAC class TrmE-Era-EngA-EngB-Septin-like GTPase superfamily. EngB GTPase family.</text>
</comment>
<reference evidence="9 10" key="1">
    <citation type="journal article" date="2007" name="Science">
        <title>Sea anemone genome reveals ancestral eumetazoan gene repertoire and genomic organization.</title>
        <authorList>
            <person name="Putnam N.H."/>
            <person name="Srivastava M."/>
            <person name="Hellsten U."/>
            <person name="Dirks B."/>
            <person name="Chapman J."/>
            <person name="Salamov A."/>
            <person name="Terry A."/>
            <person name="Shapiro H."/>
            <person name="Lindquist E."/>
            <person name="Kapitonov V.V."/>
            <person name="Jurka J."/>
            <person name="Genikhovich G."/>
            <person name="Grigoriev I.V."/>
            <person name="Lucas S.M."/>
            <person name="Steele R.E."/>
            <person name="Finnerty J.R."/>
            <person name="Technau U."/>
            <person name="Martindale M.Q."/>
            <person name="Rokhsar D.S."/>
        </authorList>
    </citation>
    <scope>NUCLEOTIDE SEQUENCE [LARGE SCALE GENOMIC DNA]</scope>
    <source>
        <strain evidence="10">CH2 X CH6</strain>
    </source>
</reference>
<organism evidence="9 10">
    <name type="scientific">Nematostella vectensis</name>
    <name type="common">Starlet sea anemone</name>
    <dbReference type="NCBI Taxonomy" id="45351"/>
    <lineage>
        <taxon>Eukaryota</taxon>
        <taxon>Metazoa</taxon>
        <taxon>Cnidaria</taxon>
        <taxon>Anthozoa</taxon>
        <taxon>Hexacorallia</taxon>
        <taxon>Actiniaria</taxon>
        <taxon>Edwardsiidae</taxon>
        <taxon>Nematostella</taxon>
    </lineage>
</organism>